<dbReference type="Proteomes" id="UP001233999">
    <property type="component" value="Unassembled WGS sequence"/>
</dbReference>
<gene>
    <name evidence="1" type="ORF">L9F63_024928</name>
</gene>
<comment type="caution">
    <text evidence="1">The sequence shown here is derived from an EMBL/GenBank/DDBJ whole genome shotgun (WGS) entry which is preliminary data.</text>
</comment>
<reference evidence="1" key="2">
    <citation type="submission" date="2023-05" db="EMBL/GenBank/DDBJ databases">
        <authorList>
            <person name="Fouks B."/>
        </authorList>
    </citation>
    <scope>NUCLEOTIDE SEQUENCE</scope>
    <source>
        <strain evidence="1">Stay&amp;Tobe</strain>
        <tissue evidence="1">Testes</tissue>
    </source>
</reference>
<name>A0AAD7ZFH5_DIPPU</name>
<accession>A0AAD7ZFH5</accession>
<feature type="non-terminal residue" evidence="1">
    <location>
        <position position="79"/>
    </location>
</feature>
<keyword evidence="2" id="KW-1185">Reference proteome</keyword>
<evidence type="ECO:0000313" key="1">
    <source>
        <dbReference type="EMBL" id="KAJ9578963.1"/>
    </source>
</evidence>
<dbReference type="EMBL" id="JASPKZ010008814">
    <property type="protein sequence ID" value="KAJ9578963.1"/>
    <property type="molecule type" value="Genomic_DNA"/>
</dbReference>
<evidence type="ECO:0000313" key="2">
    <source>
        <dbReference type="Proteomes" id="UP001233999"/>
    </source>
</evidence>
<dbReference type="AlphaFoldDB" id="A0AAD7ZFH5"/>
<organism evidence="1 2">
    <name type="scientific">Diploptera punctata</name>
    <name type="common">Pacific beetle cockroach</name>
    <dbReference type="NCBI Taxonomy" id="6984"/>
    <lineage>
        <taxon>Eukaryota</taxon>
        <taxon>Metazoa</taxon>
        <taxon>Ecdysozoa</taxon>
        <taxon>Arthropoda</taxon>
        <taxon>Hexapoda</taxon>
        <taxon>Insecta</taxon>
        <taxon>Pterygota</taxon>
        <taxon>Neoptera</taxon>
        <taxon>Polyneoptera</taxon>
        <taxon>Dictyoptera</taxon>
        <taxon>Blattodea</taxon>
        <taxon>Blaberoidea</taxon>
        <taxon>Blaberidae</taxon>
        <taxon>Diplopterinae</taxon>
        <taxon>Diploptera</taxon>
    </lineage>
</organism>
<feature type="non-terminal residue" evidence="1">
    <location>
        <position position="1"/>
    </location>
</feature>
<protein>
    <submittedName>
        <fullName evidence="1">Uncharacterized protein</fullName>
    </submittedName>
</protein>
<proteinExistence type="predicted"/>
<reference evidence="1" key="1">
    <citation type="journal article" date="2023" name="IScience">
        <title>Live-bearing cockroach genome reveals convergent evolutionary mechanisms linked to viviparity in insects and beyond.</title>
        <authorList>
            <person name="Fouks B."/>
            <person name="Harrison M.C."/>
            <person name="Mikhailova A.A."/>
            <person name="Marchal E."/>
            <person name="English S."/>
            <person name="Carruthers M."/>
            <person name="Jennings E.C."/>
            <person name="Chiamaka E.L."/>
            <person name="Frigard R.A."/>
            <person name="Pippel M."/>
            <person name="Attardo G.M."/>
            <person name="Benoit J.B."/>
            <person name="Bornberg-Bauer E."/>
            <person name="Tobe S.S."/>
        </authorList>
    </citation>
    <scope>NUCLEOTIDE SEQUENCE</scope>
    <source>
        <strain evidence="1">Stay&amp;Tobe</strain>
    </source>
</reference>
<sequence>NIKYFGIIAANFFCPSNLLVKSQNSRKLTGHNQKAYIIIFRNISTCEVSCEYSTSFFLRREEYNIIYETDIKSGEIQNL</sequence>